<comment type="caution">
    <text evidence="2">The sequence shown here is derived from an EMBL/GenBank/DDBJ whole genome shotgun (WGS) entry which is preliminary data.</text>
</comment>
<evidence type="ECO:0000313" key="2">
    <source>
        <dbReference type="EMBL" id="KAJ5212864.1"/>
    </source>
</evidence>
<accession>A0A9W9N451</accession>
<reference evidence="2" key="1">
    <citation type="submission" date="2022-11" db="EMBL/GenBank/DDBJ databases">
        <authorList>
            <person name="Petersen C."/>
        </authorList>
    </citation>
    <scope>NUCLEOTIDE SEQUENCE</scope>
    <source>
        <strain evidence="2">IBT 20477</strain>
    </source>
</reference>
<reference evidence="2" key="2">
    <citation type="journal article" date="2023" name="IMA Fungus">
        <title>Comparative genomic study of the Penicillium genus elucidates a diverse pangenome and 15 lateral gene transfer events.</title>
        <authorList>
            <person name="Petersen C."/>
            <person name="Sorensen T."/>
            <person name="Nielsen M.R."/>
            <person name="Sondergaard T.E."/>
            <person name="Sorensen J.L."/>
            <person name="Fitzpatrick D.A."/>
            <person name="Frisvad J.C."/>
            <person name="Nielsen K.L."/>
        </authorList>
    </citation>
    <scope>NUCLEOTIDE SEQUENCE</scope>
    <source>
        <strain evidence="2">IBT 20477</strain>
    </source>
</reference>
<proteinExistence type="predicted"/>
<dbReference type="Proteomes" id="UP001150942">
    <property type="component" value="Unassembled WGS sequence"/>
</dbReference>
<protein>
    <submittedName>
        <fullName evidence="2">Uncharacterized protein</fullName>
    </submittedName>
</protein>
<dbReference type="AlphaFoldDB" id="A0A9W9N451"/>
<dbReference type="EMBL" id="JAPQKQ010000001">
    <property type="protein sequence ID" value="KAJ5212864.1"/>
    <property type="molecule type" value="Genomic_DNA"/>
</dbReference>
<feature type="compositionally biased region" description="Polar residues" evidence="1">
    <location>
        <begin position="1"/>
        <end position="10"/>
    </location>
</feature>
<feature type="compositionally biased region" description="Low complexity" evidence="1">
    <location>
        <begin position="35"/>
        <end position="50"/>
    </location>
</feature>
<evidence type="ECO:0000313" key="3">
    <source>
        <dbReference type="Proteomes" id="UP001150942"/>
    </source>
</evidence>
<feature type="compositionally biased region" description="Polar residues" evidence="1">
    <location>
        <begin position="86"/>
        <end position="99"/>
    </location>
</feature>
<evidence type="ECO:0000256" key="1">
    <source>
        <dbReference type="SAM" id="MobiDB-lite"/>
    </source>
</evidence>
<organism evidence="2 3">
    <name type="scientific">Penicillium cf. viridicatum</name>
    <dbReference type="NCBI Taxonomy" id="2972119"/>
    <lineage>
        <taxon>Eukaryota</taxon>
        <taxon>Fungi</taxon>
        <taxon>Dikarya</taxon>
        <taxon>Ascomycota</taxon>
        <taxon>Pezizomycotina</taxon>
        <taxon>Eurotiomycetes</taxon>
        <taxon>Eurotiomycetidae</taxon>
        <taxon>Eurotiales</taxon>
        <taxon>Aspergillaceae</taxon>
        <taxon>Penicillium</taxon>
    </lineage>
</organism>
<sequence>MIPGLTTNSAEAEAIKESIRVPVTRSEPPRRRAPSRASTASTSSTTTRSRGLLRTKRARDDTYIISDRTTTLPEPPSSSAPEASVSEYQPSVLSRTSGNRRALTGKHRATGKENAIFKTTTKGTTVHTPGPRGKNKRILDDEVNFTKSAPLVRFTSKTGL</sequence>
<name>A0A9W9N451_9EURO</name>
<dbReference type="OrthoDB" id="4509841at2759"/>
<keyword evidence="3" id="KW-1185">Reference proteome</keyword>
<gene>
    <name evidence="2" type="ORF">N7449_000033</name>
</gene>
<feature type="region of interest" description="Disordered" evidence="1">
    <location>
        <begin position="1"/>
        <end position="107"/>
    </location>
</feature>